<dbReference type="EMBL" id="CAJNOQ010043785">
    <property type="protein sequence ID" value="CAF1631552.1"/>
    <property type="molecule type" value="Genomic_DNA"/>
</dbReference>
<dbReference type="Proteomes" id="UP000681722">
    <property type="component" value="Unassembled WGS sequence"/>
</dbReference>
<dbReference type="SUPFAM" id="SSF56399">
    <property type="entry name" value="ADP-ribosylation"/>
    <property type="match status" value="1"/>
</dbReference>
<evidence type="ECO:0000313" key="1">
    <source>
        <dbReference type="EMBL" id="CAF0965050.1"/>
    </source>
</evidence>
<dbReference type="Gene3D" id="3.90.176.10">
    <property type="entry name" value="Toxin ADP-ribosyltransferase, Chain A, domain 1"/>
    <property type="match status" value="1"/>
</dbReference>
<dbReference type="Proteomes" id="UP000663829">
    <property type="component" value="Unassembled WGS sequence"/>
</dbReference>
<evidence type="ECO:0000313" key="5">
    <source>
        <dbReference type="Proteomes" id="UP000663829"/>
    </source>
</evidence>
<dbReference type="EMBL" id="CAJNOK010005222">
    <property type="protein sequence ID" value="CAF0965050.1"/>
    <property type="molecule type" value="Genomic_DNA"/>
</dbReference>
<comment type="caution">
    <text evidence="2">The sequence shown here is derived from an EMBL/GenBank/DDBJ whole genome shotgun (WGS) entry which is preliminary data.</text>
</comment>
<gene>
    <name evidence="2" type="ORF">GPM918_LOCUS44378</name>
    <name evidence="1" type="ORF">OVA965_LOCUS12806</name>
    <name evidence="4" type="ORF">SRO942_LOCUS46198</name>
    <name evidence="3" type="ORF">TMI583_LOCUS12809</name>
</gene>
<name>A0A816D663_9BILA</name>
<evidence type="ECO:0008006" key="6">
    <source>
        <dbReference type="Google" id="ProtNLM"/>
    </source>
</evidence>
<dbReference type="OrthoDB" id="423533at2759"/>
<dbReference type="EMBL" id="CAJOBA010005227">
    <property type="protein sequence ID" value="CAF3737033.1"/>
    <property type="molecule type" value="Genomic_DNA"/>
</dbReference>
<organism evidence="2 5">
    <name type="scientific">Didymodactylos carnosus</name>
    <dbReference type="NCBI Taxonomy" id="1234261"/>
    <lineage>
        <taxon>Eukaryota</taxon>
        <taxon>Metazoa</taxon>
        <taxon>Spiralia</taxon>
        <taxon>Gnathifera</taxon>
        <taxon>Rotifera</taxon>
        <taxon>Eurotatoria</taxon>
        <taxon>Bdelloidea</taxon>
        <taxon>Philodinida</taxon>
        <taxon>Philodinidae</taxon>
        <taxon>Didymodactylos</taxon>
    </lineage>
</organism>
<accession>A0A816D663</accession>
<dbReference type="EMBL" id="CAJOBC010111674">
    <property type="protein sequence ID" value="CAF4531036.1"/>
    <property type="molecule type" value="Genomic_DNA"/>
</dbReference>
<evidence type="ECO:0000313" key="4">
    <source>
        <dbReference type="EMBL" id="CAF4531036.1"/>
    </source>
</evidence>
<proteinExistence type="predicted"/>
<evidence type="ECO:0000313" key="3">
    <source>
        <dbReference type="EMBL" id="CAF3737033.1"/>
    </source>
</evidence>
<dbReference type="AlphaFoldDB" id="A0A816D663"/>
<dbReference type="Proteomes" id="UP000677228">
    <property type="component" value="Unassembled WGS sequence"/>
</dbReference>
<dbReference type="Proteomes" id="UP000682733">
    <property type="component" value="Unassembled WGS sequence"/>
</dbReference>
<evidence type="ECO:0000313" key="2">
    <source>
        <dbReference type="EMBL" id="CAF1631552.1"/>
    </source>
</evidence>
<reference evidence="2" key="1">
    <citation type="submission" date="2021-02" db="EMBL/GenBank/DDBJ databases">
        <authorList>
            <person name="Nowell W R."/>
        </authorList>
    </citation>
    <scope>NUCLEOTIDE SEQUENCE</scope>
</reference>
<protein>
    <recommendedName>
        <fullName evidence="6">NAD(P)(+)--arginine ADP-ribosyltransferase</fullName>
    </recommendedName>
</protein>
<keyword evidence="5" id="KW-1185">Reference proteome</keyword>
<sequence length="129" mass="14878">MRNEDRSKVDTVGAYCNLLYSNDAPELTFYHGCTLTNEMIEDHKRTVSKQIDWLLFTSTSKSRQQADQFGNTLFIIHLSGDGYYSGHQKDISSLSNYPQEEEVLLQPGVPLYLDKVDYNYNYRQIVLAP</sequence>